<reference evidence="9 10" key="1">
    <citation type="submission" date="2023-12" db="EMBL/GenBank/DDBJ databases">
        <title>A high-quality genome assembly for Dillenia turbinata (Dilleniales).</title>
        <authorList>
            <person name="Chanderbali A."/>
        </authorList>
    </citation>
    <scope>NUCLEOTIDE SEQUENCE [LARGE SCALE GENOMIC DNA]</scope>
    <source>
        <strain evidence="9">LSX21</strain>
        <tissue evidence="9">Leaf</tissue>
    </source>
</reference>
<dbReference type="SUPFAM" id="SSF48403">
    <property type="entry name" value="Ankyrin repeat"/>
    <property type="match status" value="1"/>
</dbReference>
<evidence type="ECO:0000256" key="2">
    <source>
        <dbReference type="ARBA" id="ARBA00022826"/>
    </source>
</evidence>
<dbReference type="GO" id="GO:0005249">
    <property type="term" value="F:voltage-gated potassium channel activity"/>
    <property type="evidence" value="ECO:0007669"/>
    <property type="project" value="InterPro"/>
</dbReference>
<keyword evidence="2" id="KW-0631">Potassium channel</keyword>
<keyword evidence="5" id="KW-0407">Ion channel</keyword>
<evidence type="ECO:0000313" key="10">
    <source>
        <dbReference type="Proteomes" id="UP001370490"/>
    </source>
</evidence>
<protein>
    <submittedName>
        <fullName evidence="9">Ankyrin repeat</fullName>
    </submittedName>
</protein>
<dbReference type="EMBL" id="JBAMMX010000010">
    <property type="protein sequence ID" value="KAK6932218.1"/>
    <property type="molecule type" value="Genomic_DNA"/>
</dbReference>
<dbReference type="PROSITE" id="PS50297">
    <property type="entry name" value="ANK_REP_REGION"/>
    <property type="match status" value="1"/>
</dbReference>
<keyword evidence="3" id="KW-0851">Voltage-gated channel</keyword>
<dbReference type="SMART" id="SM00248">
    <property type="entry name" value="ANK"/>
    <property type="match status" value="1"/>
</dbReference>
<evidence type="ECO:0000256" key="4">
    <source>
        <dbReference type="ARBA" id="ARBA00022958"/>
    </source>
</evidence>
<dbReference type="Pfam" id="PF12796">
    <property type="entry name" value="Ank_2"/>
    <property type="match status" value="1"/>
</dbReference>
<keyword evidence="4" id="KW-0630">Potassium</keyword>
<evidence type="ECO:0000256" key="7">
    <source>
        <dbReference type="SAM" id="MobiDB-lite"/>
    </source>
</evidence>
<dbReference type="InterPro" id="IPR018490">
    <property type="entry name" value="cNMP-bd_dom_sf"/>
</dbReference>
<dbReference type="Proteomes" id="UP001370490">
    <property type="component" value="Unassembled WGS sequence"/>
</dbReference>
<dbReference type="PROSITE" id="PS50042">
    <property type="entry name" value="CNMP_BINDING_3"/>
    <property type="match status" value="1"/>
</dbReference>
<keyword evidence="6" id="KW-0040">ANK repeat</keyword>
<feature type="repeat" description="ANK" evidence="6">
    <location>
        <begin position="72"/>
        <end position="104"/>
    </location>
</feature>
<dbReference type="PANTHER" id="PTHR45743:SF6">
    <property type="entry name" value="POTASSIUM CHANNEL KAT2"/>
    <property type="match status" value="1"/>
</dbReference>
<feature type="region of interest" description="Disordered" evidence="7">
    <location>
        <begin position="55"/>
        <end position="76"/>
    </location>
</feature>
<evidence type="ECO:0000256" key="5">
    <source>
        <dbReference type="ARBA" id="ARBA00023303"/>
    </source>
</evidence>
<dbReference type="PANTHER" id="PTHR45743">
    <property type="entry name" value="POTASSIUM CHANNEL AKT1"/>
    <property type="match status" value="1"/>
</dbReference>
<dbReference type="InterPro" id="IPR036770">
    <property type="entry name" value="Ankyrin_rpt-contain_sf"/>
</dbReference>
<feature type="compositionally biased region" description="Basic and acidic residues" evidence="7">
    <location>
        <begin position="58"/>
        <end position="76"/>
    </location>
</feature>
<dbReference type="InterPro" id="IPR002110">
    <property type="entry name" value="Ankyrin_rpt"/>
</dbReference>
<keyword evidence="3" id="KW-0813">Transport</keyword>
<keyword evidence="3" id="KW-0406">Ion transport</keyword>
<evidence type="ECO:0000256" key="1">
    <source>
        <dbReference type="ARBA" id="ARBA00022538"/>
    </source>
</evidence>
<dbReference type="InterPro" id="IPR000595">
    <property type="entry name" value="cNMP-bd_dom"/>
</dbReference>
<dbReference type="Gene3D" id="1.25.40.20">
    <property type="entry name" value="Ankyrin repeat-containing domain"/>
    <property type="match status" value="1"/>
</dbReference>
<keyword evidence="1" id="KW-0633">Potassium transport</keyword>
<sequence>MGKRVLRKSVAGDTFREIGVLCYRPQPFTVRTTEISQMLRLNRTSLVNIMQANAEDGTDNHEQSVSDSTKQHEQTTLHEAVRKGHLEMVRILLDQGANANKADSRGRTPKAIAEQPGSRGIYYLLHSTLHQKRGHISNHLSYWASGVETSEVLLSPSGAGCAEQSRRTTSLKGIEVGLEILNSESYPQQ</sequence>
<dbReference type="GO" id="GO:0034702">
    <property type="term" value="C:monoatomic ion channel complex"/>
    <property type="evidence" value="ECO:0007669"/>
    <property type="project" value="UniProtKB-KW"/>
</dbReference>
<evidence type="ECO:0000256" key="6">
    <source>
        <dbReference type="PROSITE-ProRule" id="PRU00023"/>
    </source>
</evidence>
<dbReference type="SUPFAM" id="SSF51206">
    <property type="entry name" value="cAMP-binding domain-like"/>
    <property type="match status" value="1"/>
</dbReference>
<accession>A0AAN8VQV5</accession>
<evidence type="ECO:0000259" key="8">
    <source>
        <dbReference type="PROSITE" id="PS50042"/>
    </source>
</evidence>
<name>A0AAN8VQV5_9MAGN</name>
<keyword evidence="10" id="KW-1185">Reference proteome</keyword>
<feature type="domain" description="Cyclic nucleotide-binding" evidence="8">
    <location>
        <begin position="1"/>
        <end position="67"/>
    </location>
</feature>
<proteinExistence type="predicted"/>
<comment type="caution">
    <text evidence="9">The sequence shown here is derived from an EMBL/GenBank/DDBJ whole genome shotgun (WGS) entry which is preliminary data.</text>
</comment>
<organism evidence="9 10">
    <name type="scientific">Dillenia turbinata</name>
    <dbReference type="NCBI Taxonomy" id="194707"/>
    <lineage>
        <taxon>Eukaryota</taxon>
        <taxon>Viridiplantae</taxon>
        <taxon>Streptophyta</taxon>
        <taxon>Embryophyta</taxon>
        <taxon>Tracheophyta</taxon>
        <taxon>Spermatophyta</taxon>
        <taxon>Magnoliopsida</taxon>
        <taxon>eudicotyledons</taxon>
        <taxon>Gunneridae</taxon>
        <taxon>Pentapetalae</taxon>
        <taxon>Dilleniales</taxon>
        <taxon>Dilleniaceae</taxon>
        <taxon>Dillenia</taxon>
    </lineage>
</organism>
<evidence type="ECO:0000256" key="3">
    <source>
        <dbReference type="ARBA" id="ARBA00022882"/>
    </source>
</evidence>
<gene>
    <name evidence="9" type="ORF">RJ641_001842</name>
</gene>
<dbReference type="AlphaFoldDB" id="A0AAN8VQV5"/>
<evidence type="ECO:0000313" key="9">
    <source>
        <dbReference type="EMBL" id="KAK6932218.1"/>
    </source>
</evidence>
<dbReference type="PROSITE" id="PS50088">
    <property type="entry name" value="ANK_REPEAT"/>
    <property type="match status" value="1"/>
</dbReference>
<dbReference type="InterPro" id="IPR045319">
    <property type="entry name" value="KAT/AKT"/>
</dbReference>